<dbReference type="Proteomes" id="UP001355298">
    <property type="component" value="Unassembled WGS sequence"/>
</dbReference>
<sequence length="318" mass="35157">MKNTMTAFDVLVIGELNVDIILDDIQGFPVIGKEILANELNVTLGSSSAIFASNLSTMGRCVAFAGLIGEDSFSQMVFDSLTQKKVDTGFIAKTTHYGTGLTIVMNYGMDRANVTFPGAMEQLSEKDITNSMLSSSKHMHLSSIFLQKGIRKEVVRLFERAKRLGLTTSMDPQWDPEENWDLDLDVLLPYIDIWMPNEVEFKKITKSGSLSEGIEKIKQYANHIVIKDGARGAHLWTNGELITRPAFINRDVADCIGAGDSFDAGFISEFIAGNDLVRCLEIGNIMGAINTMEPGGTTAFKNAQQIKELAREKFQFTY</sequence>
<keyword evidence="5" id="KW-1185">Reference proteome</keyword>
<keyword evidence="1" id="KW-0808">Transferase</keyword>
<dbReference type="GO" id="GO:0016301">
    <property type="term" value="F:kinase activity"/>
    <property type="evidence" value="ECO:0007669"/>
    <property type="project" value="UniProtKB-KW"/>
</dbReference>
<dbReference type="RefSeq" id="WP_326279035.1">
    <property type="nucleotide sequence ID" value="NZ_JAYKYV010000010.1"/>
</dbReference>
<dbReference type="PANTHER" id="PTHR10584">
    <property type="entry name" value="SUGAR KINASE"/>
    <property type="match status" value="1"/>
</dbReference>
<evidence type="ECO:0000313" key="5">
    <source>
        <dbReference type="Proteomes" id="UP001355298"/>
    </source>
</evidence>
<dbReference type="InterPro" id="IPR011611">
    <property type="entry name" value="PfkB_dom"/>
</dbReference>
<keyword evidence="2 4" id="KW-0418">Kinase</keyword>
<protein>
    <submittedName>
        <fullName evidence="4">Carbohydrate kinase family protein</fullName>
    </submittedName>
</protein>
<proteinExistence type="predicted"/>
<dbReference type="PANTHER" id="PTHR10584:SF166">
    <property type="entry name" value="RIBOKINASE"/>
    <property type="match status" value="1"/>
</dbReference>
<dbReference type="EMBL" id="JAYMGW010000010">
    <property type="protein sequence ID" value="MEC4266108.1"/>
    <property type="molecule type" value="Genomic_DNA"/>
</dbReference>
<evidence type="ECO:0000256" key="2">
    <source>
        <dbReference type="ARBA" id="ARBA00022777"/>
    </source>
</evidence>
<evidence type="ECO:0000313" key="4">
    <source>
        <dbReference type="EMBL" id="MEC4266108.1"/>
    </source>
</evidence>
<comment type="caution">
    <text evidence="4">The sequence shown here is derived from an EMBL/GenBank/DDBJ whole genome shotgun (WGS) entry which is preliminary data.</text>
</comment>
<evidence type="ECO:0000256" key="1">
    <source>
        <dbReference type="ARBA" id="ARBA00022679"/>
    </source>
</evidence>
<dbReference type="SUPFAM" id="SSF53613">
    <property type="entry name" value="Ribokinase-like"/>
    <property type="match status" value="1"/>
</dbReference>
<reference evidence="4 5" key="1">
    <citation type="submission" date="2024-01" db="EMBL/GenBank/DDBJ databases">
        <title>The strains designed SYSU M86414 and SYSU M84420 isolated from the marine sediment in San Sha City (Hainan Province, China).</title>
        <authorList>
            <person name="Guo D."/>
        </authorList>
    </citation>
    <scope>NUCLEOTIDE SEQUENCE [LARGE SCALE GENOMIC DNA]</scope>
    <source>
        <strain evidence="4 5">SYSU M84420</strain>
    </source>
</reference>
<feature type="domain" description="Carbohydrate kinase PfkB" evidence="3">
    <location>
        <begin position="9"/>
        <end position="298"/>
    </location>
</feature>
<dbReference type="Pfam" id="PF00294">
    <property type="entry name" value="PfkB"/>
    <property type="match status" value="1"/>
</dbReference>
<evidence type="ECO:0000259" key="3">
    <source>
        <dbReference type="Pfam" id="PF00294"/>
    </source>
</evidence>
<name>A0ABU6ISK9_9FLAO</name>
<organism evidence="4 5">
    <name type="scientific">Flagellimonas halotolerans</name>
    <dbReference type="NCBI Taxonomy" id="3112164"/>
    <lineage>
        <taxon>Bacteria</taxon>
        <taxon>Pseudomonadati</taxon>
        <taxon>Bacteroidota</taxon>
        <taxon>Flavobacteriia</taxon>
        <taxon>Flavobacteriales</taxon>
        <taxon>Flavobacteriaceae</taxon>
        <taxon>Flagellimonas</taxon>
    </lineage>
</organism>
<dbReference type="CDD" id="cd01166">
    <property type="entry name" value="KdgK"/>
    <property type="match status" value="1"/>
</dbReference>
<gene>
    <name evidence="4" type="ORF">VOP03_12190</name>
</gene>
<dbReference type="Gene3D" id="3.40.1190.20">
    <property type="match status" value="1"/>
</dbReference>
<dbReference type="InterPro" id="IPR029056">
    <property type="entry name" value="Ribokinase-like"/>
</dbReference>
<accession>A0ABU6ISK9</accession>